<keyword evidence="2" id="KW-0378">Hydrolase</keyword>
<dbReference type="InterPro" id="IPR000073">
    <property type="entry name" value="AB_hydrolase_1"/>
</dbReference>
<accession>A0ABV3FLU8</accession>
<dbReference type="Pfam" id="PF00561">
    <property type="entry name" value="Abhydrolase_1"/>
    <property type="match status" value="1"/>
</dbReference>
<keyword evidence="3" id="KW-1185">Reference proteome</keyword>
<sequence>MAISPALGPAHEIDLPGGRIEYHDTGAGAPVLFVHGLLVNADLWRHVVPAVAVAGHRCLTPTLPLGAHTIAVPDADLTPTGLADLLADFLERLDLTDVTVVANDTGGAITQVLLTRRPERIGRVVLASVDSYEAFLPQPFTALGVLARVPGSIRPFTELMRIRALHRLPLAFGLVAKRPVPREIADSYLLPSRDSAAIRKDLRRFLITARRRYTLEAARHFADVRVPVLLAWAREDRIFPIEFAERLARDLPDATLTLVDDSYTFLPEDQPELLTRRILEFTRLHATP</sequence>
<dbReference type="SUPFAM" id="SSF53474">
    <property type="entry name" value="alpha/beta-Hydrolases"/>
    <property type="match status" value="1"/>
</dbReference>
<dbReference type="RefSeq" id="WP_357779451.1">
    <property type="nucleotide sequence ID" value="NZ_JBFAKC010000001.1"/>
</dbReference>
<organism evidence="2 3">
    <name type="scientific">Nocardia aurea</name>
    <dbReference type="NCBI Taxonomy" id="2144174"/>
    <lineage>
        <taxon>Bacteria</taxon>
        <taxon>Bacillati</taxon>
        <taxon>Actinomycetota</taxon>
        <taxon>Actinomycetes</taxon>
        <taxon>Mycobacteriales</taxon>
        <taxon>Nocardiaceae</taxon>
        <taxon>Nocardia</taxon>
    </lineage>
</organism>
<dbReference type="PRINTS" id="PR00111">
    <property type="entry name" value="ABHYDROLASE"/>
</dbReference>
<dbReference type="InterPro" id="IPR029058">
    <property type="entry name" value="AB_hydrolase_fold"/>
</dbReference>
<name>A0ABV3FLU8_9NOCA</name>
<dbReference type="GO" id="GO:0016787">
    <property type="term" value="F:hydrolase activity"/>
    <property type="evidence" value="ECO:0007669"/>
    <property type="project" value="UniProtKB-KW"/>
</dbReference>
<proteinExistence type="predicted"/>
<comment type="caution">
    <text evidence="2">The sequence shown here is derived from an EMBL/GenBank/DDBJ whole genome shotgun (WGS) entry which is preliminary data.</text>
</comment>
<dbReference type="PANTHER" id="PTHR43689">
    <property type="entry name" value="HYDROLASE"/>
    <property type="match status" value="1"/>
</dbReference>
<evidence type="ECO:0000259" key="1">
    <source>
        <dbReference type="Pfam" id="PF00561"/>
    </source>
</evidence>
<evidence type="ECO:0000313" key="2">
    <source>
        <dbReference type="EMBL" id="MEV0706308.1"/>
    </source>
</evidence>
<feature type="domain" description="AB hydrolase-1" evidence="1">
    <location>
        <begin position="30"/>
        <end position="268"/>
    </location>
</feature>
<dbReference type="Proteomes" id="UP001551695">
    <property type="component" value="Unassembled WGS sequence"/>
</dbReference>
<dbReference type="Gene3D" id="3.40.50.1820">
    <property type="entry name" value="alpha/beta hydrolase"/>
    <property type="match status" value="1"/>
</dbReference>
<dbReference type="PANTHER" id="PTHR43689:SF8">
    <property type="entry name" value="ALPHA_BETA-HYDROLASES SUPERFAMILY PROTEIN"/>
    <property type="match status" value="1"/>
</dbReference>
<dbReference type="EMBL" id="JBFAKC010000001">
    <property type="protein sequence ID" value="MEV0706308.1"/>
    <property type="molecule type" value="Genomic_DNA"/>
</dbReference>
<protein>
    <submittedName>
        <fullName evidence="2">Alpha/beta hydrolase</fullName>
    </submittedName>
</protein>
<reference evidence="2 3" key="1">
    <citation type="submission" date="2024-06" db="EMBL/GenBank/DDBJ databases">
        <title>The Natural Products Discovery Center: Release of the First 8490 Sequenced Strains for Exploring Actinobacteria Biosynthetic Diversity.</title>
        <authorList>
            <person name="Kalkreuter E."/>
            <person name="Kautsar S.A."/>
            <person name="Yang D."/>
            <person name="Bader C.D."/>
            <person name="Teijaro C.N."/>
            <person name="Fluegel L."/>
            <person name="Davis C.M."/>
            <person name="Simpson J.R."/>
            <person name="Lauterbach L."/>
            <person name="Steele A.D."/>
            <person name="Gui C."/>
            <person name="Meng S."/>
            <person name="Li G."/>
            <person name="Viehrig K."/>
            <person name="Ye F."/>
            <person name="Su P."/>
            <person name="Kiefer A.F."/>
            <person name="Nichols A."/>
            <person name="Cepeda A.J."/>
            <person name="Yan W."/>
            <person name="Fan B."/>
            <person name="Jiang Y."/>
            <person name="Adhikari A."/>
            <person name="Zheng C.-J."/>
            <person name="Schuster L."/>
            <person name="Cowan T.M."/>
            <person name="Smanski M.J."/>
            <person name="Chevrette M.G."/>
            <person name="De Carvalho L.P.S."/>
            <person name="Shen B."/>
        </authorList>
    </citation>
    <scope>NUCLEOTIDE SEQUENCE [LARGE SCALE GENOMIC DNA]</scope>
    <source>
        <strain evidence="2 3">NPDC050403</strain>
    </source>
</reference>
<evidence type="ECO:0000313" key="3">
    <source>
        <dbReference type="Proteomes" id="UP001551695"/>
    </source>
</evidence>
<gene>
    <name evidence="2" type="ORF">AB0I48_01960</name>
</gene>